<dbReference type="Pfam" id="PF00496">
    <property type="entry name" value="SBP_bac_5"/>
    <property type="match status" value="1"/>
</dbReference>
<dbReference type="EMBL" id="DTAI01000122">
    <property type="protein sequence ID" value="HGN36745.1"/>
    <property type="molecule type" value="Genomic_DNA"/>
</dbReference>
<dbReference type="GO" id="GO:0042597">
    <property type="term" value="C:periplasmic space"/>
    <property type="evidence" value="ECO:0007669"/>
    <property type="project" value="UniProtKB-ARBA"/>
</dbReference>
<evidence type="ECO:0000256" key="1">
    <source>
        <dbReference type="ARBA" id="ARBA00005695"/>
    </source>
</evidence>
<dbReference type="AlphaFoldDB" id="A0A7J3JNH1"/>
<feature type="transmembrane region" description="Helical" evidence="3">
    <location>
        <begin position="12"/>
        <end position="32"/>
    </location>
</feature>
<dbReference type="PANTHER" id="PTHR30290">
    <property type="entry name" value="PERIPLASMIC BINDING COMPONENT OF ABC TRANSPORTER"/>
    <property type="match status" value="1"/>
</dbReference>
<evidence type="ECO:0000313" key="6">
    <source>
        <dbReference type="EMBL" id="HGQ17582.1"/>
    </source>
</evidence>
<evidence type="ECO:0000256" key="2">
    <source>
        <dbReference type="ARBA" id="ARBA00022729"/>
    </source>
</evidence>
<name>A0A7J3JNH1_9CREN</name>
<organism evidence="6">
    <name type="scientific">Ignisphaera aggregans</name>
    <dbReference type="NCBI Taxonomy" id="334771"/>
    <lineage>
        <taxon>Archaea</taxon>
        <taxon>Thermoproteota</taxon>
        <taxon>Thermoprotei</taxon>
        <taxon>Desulfurococcales</taxon>
        <taxon>Desulfurococcaceae</taxon>
        <taxon>Ignisphaera</taxon>
    </lineage>
</organism>
<dbReference type="InterPro" id="IPR030678">
    <property type="entry name" value="Peptide/Ni-bd"/>
</dbReference>
<dbReference type="InterPro" id="IPR039424">
    <property type="entry name" value="SBP_5"/>
</dbReference>
<comment type="similarity">
    <text evidence="1">Belongs to the bacterial solute-binding protein 5 family.</text>
</comment>
<protein>
    <submittedName>
        <fullName evidence="6">ABC transporter substrate-binding protein</fullName>
    </submittedName>
</protein>
<dbReference type="InterPro" id="IPR023765">
    <property type="entry name" value="SBP_5_CS"/>
</dbReference>
<dbReference type="SUPFAM" id="SSF53850">
    <property type="entry name" value="Periplasmic binding protein-like II"/>
    <property type="match status" value="1"/>
</dbReference>
<dbReference type="PROSITE" id="PS01040">
    <property type="entry name" value="SBP_BACTERIAL_5"/>
    <property type="match status" value="1"/>
</dbReference>
<sequence>MKILRYGISRIAVIFIVIAIVVVAAVASYYIVGRQPQTKKSMVIFASISEMTTADPSTEFSNSIRWLPLVYETLLWYDPLKDEFIPALAERYESRDNGMTWIFYIRKGAKFHDGTPVTANAVKLSIERTISLGKGAAFIWDPVKEIEVVDDYTIVFRLKYPAPLDKISASGYGAYIFSPKVVELAGAKNLTDPKVAEWFNSGKDAGSGPYRLVKWEPETEVILEKWPDWWGWKLPDYPLKSDKAPDIYILKIIKDAVTQERLLLAGDIDVAQYVPLEDLEKLKSDPKLQVVIKPSFQNLLMLINTKKPPLDNVLVRRAIAHAIPYEDIVKIARSGLARVASGPIPYGMWGHFDNLTYTYDLELAKKLLVDAGYPNGIDRTLLLVHTAGDIYERRTAELIAVNLAKIGINVEIRPMSWEEQWALAQRGWEDPEAVQDLFLFYWWPTYITPFDFLYNMFHSDSKAFNLCYYENPEFETLIMEASTLEGYDEAKALELYYKAQKILYEDVPAVPLWDMIYVEVGSKRVGNLDKAINPAYPTAVFAQVTSIEG</sequence>
<proteinExistence type="inferred from homology"/>
<dbReference type="GO" id="GO:0015833">
    <property type="term" value="P:peptide transport"/>
    <property type="evidence" value="ECO:0007669"/>
    <property type="project" value="TreeGrafter"/>
</dbReference>
<gene>
    <name evidence="5" type="ORF">ENT87_04250</name>
    <name evidence="6" type="ORF">ENU30_01175</name>
</gene>
<accession>A0A7J3JNH1</accession>
<dbReference type="EMBL" id="DTBZ01000033">
    <property type="protein sequence ID" value="HGQ17582.1"/>
    <property type="molecule type" value="Genomic_DNA"/>
</dbReference>
<keyword evidence="3" id="KW-1133">Transmembrane helix</keyword>
<keyword evidence="2" id="KW-0732">Signal</keyword>
<dbReference type="CDD" id="cd08512">
    <property type="entry name" value="PBP2_NikA_DppA_OppA_like_7"/>
    <property type="match status" value="1"/>
</dbReference>
<reference evidence="6" key="1">
    <citation type="journal article" date="2020" name="mSystems">
        <title>Genome- and Community-Level Interaction Insights into Carbon Utilization and Element Cycling Functions of Hydrothermarchaeota in Hydrothermal Sediment.</title>
        <authorList>
            <person name="Zhou Z."/>
            <person name="Liu Y."/>
            <person name="Xu W."/>
            <person name="Pan J."/>
            <person name="Luo Z.H."/>
            <person name="Li M."/>
        </authorList>
    </citation>
    <scope>NUCLEOTIDE SEQUENCE [LARGE SCALE GENOMIC DNA]</scope>
    <source>
        <strain evidence="5">SpSt-618</strain>
        <strain evidence="6">SpSt-657</strain>
    </source>
</reference>
<keyword evidence="3" id="KW-0472">Membrane</keyword>
<dbReference type="InterPro" id="IPR000914">
    <property type="entry name" value="SBP_5_dom"/>
</dbReference>
<keyword evidence="3" id="KW-0812">Transmembrane</keyword>
<evidence type="ECO:0000256" key="3">
    <source>
        <dbReference type="SAM" id="Phobius"/>
    </source>
</evidence>
<dbReference type="Gene3D" id="3.10.105.10">
    <property type="entry name" value="Dipeptide-binding Protein, Domain 3"/>
    <property type="match status" value="1"/>
</dbReference>
<evidence type="ECO:0000259" key="4">
    <source>
        <dbReference type="Pfam" id="PF00496"/>
    </source>
</evidence>
<dbReference type="GO" id="GO:0043190">
    <property type="term" value="C:ATP-binding cassette (ABC) transporter complex"/>
    <property type="evidence" value="ECO:0007669"/>
    <property type="project" value="InterPro"/>
</dbReference>
<feature type="domain" description="Solute-binding protein family 5" evidence="4">
    <location>
        <begin position="83"/>
        <end position="462"/>
    </location>
</feature>
<dbReference type="Gene3D" id="3.40.190.10">
    <property type="entry name" value="Periplasmic binding protein-like II"/>
    <property type="match status" value="1"/>
</dbReference>
<dbReference type="Gene3D" id="3.90.76.10">
    <property type="entry name" value="Dipeptide-binding Protein, Domain 1"/>
    <property type="match status" value="1"/>
</dbReference>
<evidence type="ECO:0000313" key="5">
    <source>
        <dbReference type="EMBL" id="HGN36745.1"/>
    </source>
</evidence>
<dbReference type="PIRSF" id="PIRSF002741">
    <property type="entry name" value="MppA"/>
    <property type="match status" value="1"/>
</dbReference>
<dbReference type="GO" id="GO:1904680">
    <property type="term" value="F:peptide transmembrane transporter activity"/>
    <property type="evidence" value="ECO:0007669"/>
    <property type="project" value="TreeGrafter"/>
</dbReference>
<comment type="caution">
    <text evidence="6">The sequence shown here is derived from an EMBL/GenBank/DDBJ whole genome shotgun (WGS) entry which is preliminary data.</text>
</comment>